<gene>
    <name evidence="3" type="ORF">SAMN05216188_10494</name>
</gene>
<proteinExistence type="predicted"/>
<keyword evidence="2" id="KW-0812">Transmembrane</keyword>
<reference evidence="4" key="1">
    <citation type="submission" date="2016-10" db="EMBL/GenBank/DDBJ databases">
        <authorList>
            <person name="Varghese N."/>
            <person name="Submissions S."/>
        </authorList>
    </citation>
    <scope>NUCLEOTIDE SEQUENCE [LARGE SCALE GENOMIC DNA]</scope>
    <source>
        <strain evidence="4">CGMCC 4.3525</strain>
    </source>
</reference>
<evidence type="ECO:0008006" key="5">
    <source>
        <dbReference type="Google" id="ProtNLM"/>
    </source>
</evidence>
<name>A0A1H9HLF6_9PSEU</name>
<evidence type="ECO:0000313" key="4">
    <source>
        <dbReference type="Proteomes" id="UP000199352"/>
    </source>
</evidence>
<dbReference type="Proteomes" id="UP000199352">
    <property type="component" value="Unassembled WGS sequence"/>
</dbReference>
<sequence>MQVHDDQANKDATVPESVIPPASLGNEKPTRNIRPKKTSRKKWRHRTSIHQLKSGDPYATPARRTEIDAEMNNRFMPPPDESLHLASFTLIEAYTPTTVYRLSESLNKLQNRLGGAPTPAIEHLERSRNLGLAGGWVNIDLIRRPGKWVHPSGYIDPTLPEGISAATTTIVTATPSLTILVCTFILEEEEGNLTKPLLETHQTEYGKVNVFVEGALGSLRSKIPWARPRRFSTTRNTKMVWQLKKEETDAIFERYEAPCSEWFESRFPGRFSEELLESRPKARLIVTRKEKPISTGGLTWTTAAGINSHWDLWASTSPEGWTANVDRFRNQNSVLTFSGVRAVLGELTSGPDDERESKWTISQGFHEEFAQLISIWGVSQLLDVYMRHLSHLRDTVAARKQRFRPVAQARKLDNYIMRDGIDLSMIAEEVKTHSDALSVHRYTSTRFIRADDSRGPNHPPSPGAASQDLSSSILSAISDRADQLVTSSRAATTGITASAELRQSISNARLQRSTLTITLVALAVAVASLYVAWVTLKQAESDKKKSDPVITVTIQTTPSASPTSATP</sequence>
<feature type="compositionally biased region" description="Basic residues" evidence="1">
    <location>
        <begin position="31"/>
        <end position="47"/>
    </location>
</feature>
<keyword evidence="4" id="KW-1185">Reference proteome</keyword>
<protein>
    <recommendedName>
        <fullName evidence="5">Transmembrane protein</fullName>
    </recommendedName>
</protein>
<keyword evidence="2" id="KW-0472">Membrane</keyword>
<feature type="region of interest" description="Disordered" evidence="1">
    <location>
        <begin position="448"/>
        <end position="469"/>
    </location>
</feature>
<organism evidence="3 4">
    <name type="scientific">Lentzea xinjiangensis</name>
    <dbReference type="NCBI Taxonomy" id="402600"/>
    <lineage>
        <taxon>Bacteria</taxon>
        <taxon>Bacillati</taxon>
        <taxon>Actinomycetota</taxon>
        <taxon>Actinomycetes</taxon>
        <taxon>Pseudonocardiales</taxon>
        <taxon>Pseudonocardiaceae</taxon>
        <taxon>Lentzea</taxon>
    </lineage>
</organism>
<evidence type="ECO:0000313" key="3">
    <source>
        <dbReference type="EMBL" id="SEQ63137.1"/>
    </source>
</evidence>
<evidence type="ECO:0000256" key="2">
    <source>
        <dbReference type="SAM" id="Phobius"/>
    </source>
</evidence>
<evidence type="ECO:0000256" key="1">
    <source>
        <dbReference type="SAM" id="MobiDB-lite"/>
    </source>
</evidence>
<dbReference type="EMBL" id="FOFR01000004">
    <property type="protein sequence ID" value="SEQ63137.1"/>
    <property type="molecule type" value="Genomic_DNA"/>
</dbReference>
<feature type="region of interest" description="Disordered" evidence="1">
    <location>
        <begin position="1"/>
        <end position="47"/>
    </location>
</feature>
<keyword evidence="2" id="KW-1133">Transmembrane helix</keyword>
<dbReference type="AlphaFoldDB" id="A0A1H9HLF6"/>
<feature type="transmembrane region" description="Helical" evidence="2">
    <location>
        <begin position="515"/>
        <end position="536"/>
    </location>
</feature>
<accession>A0A1H9HLF6</accession>